<feature type="region of interest" description="Disordered" evidence="2">
    <location>
        <begin position="1255"/>
        <end position="1278"/>
    </location>
</feature>
<dbReference type="AlphaFoldDB" id="A0A6L2K8A5"/>
<evidence type="ECO:0000256" key="1">
    <source>
        <dbReference type="SAM" id="Coils"/>
    </source>
</evidence>
<name>A0A6L2K8A5_TANCI</name>
<keyword evidence="1" id="KW-0175">Coiled coil</keyword>
<feature type="region of interest" description="Disordered" evidence="2">
    <location>
        <begin position="277"/>
        <end position="296"/>
    </location>
</feature>
<feature type="compositionally biased region" description="Polar residues" evidence="2">
    <location>
        <begin position="277"/>
        <end position="292"/>
    </location>
</feature>
<comment type="caution">
    <text evidence="3">The sequence shown here is derived from an EMBL/GenBank/DDBJ whole genome shotgun (WGS) entry which is preliminary data.</text>
</comment>
<proteinExistence type="predicted"/>
<accession>A0A6L2K8A5</accession>
<dbReference type="EMBL" id="BKCJ010001917">
    <property type="protein sequence ID" value="GEU44952.1"/>
    <property type="molecule type" value="Genomic_DNA"/>
</dbReference>
<gene>
    <name evidence="3" type="ORF">Tci_016930</name>
</gene>
<feature type="region of interest" description="Disordered" evidence="2">
    <location>
        <begin position="925"/>
        <end position="964"/>
    </location>
</feature>
<evidence type="ECO:0000256" key="2">
    <source>
        <dbReference type="SAM" id="MobiDB-lite"/>
    </source>
</evidence>
<sequence>MSTQQDIYTAGFENRPPMLNKENYVPWSFRLLRYAKSRPNRKLIHNSIINGPYVRQVIPEPGDPNREVPTILLGLPEDIYAAVDSCETVQEIWLRVQQMMKGAVIGIQEKKAKLFNEWERFTSTDGESIESYYHRFLKLMNDLKRNKHFPEKIASNLKFLNNLKPEWSRHVTIVHQKKDLHTIDYTQLYDFLKYNQKEVDDLKAERLAKTQDPLALMETSNNPYTFPVLHQDQPSFNQNYMQQPMPNPEDVTDPTTAMNMALALMAKAFKLNYSTPTNNNQRISSNPRNRQIAQPGMNMGQDRQMHMVGGNGENQFRQYVGQNVGNLNGLIVVLGNANQNPNGNGNLVADRSEGNATGHNGNQIRCYNCRGLGHFARNYTVRPRRRDAAYLQTRLLIAQKKKAGIQFQVEEFNLMAAATDLDEIEEVNANCILMANLQQASTSGTQTNKAPVYDSGESAKVHNYTDCYDNEIFNMFTQEEQYTELLEPILEPHQVPQNDNNVIYEVTSMEQSGGTVEQHPANAEKTRVLYDSLYHNLAIKVEKVNKVNLKLRETDAELTTKLARYKNQKKCFEISQENYDKLERCYQKSVYQEQCLSKKINALHLSSEFSDDTTPNVAQKFLNEVKSTIMTLQRVVKQRMTLDTHNLSSSAHQELHKIVKDEIFPIVNQVDARVQNFEIQFLQEAAKFVEDFKSLTKEADESLSKHKALELEIENLLRAVVSQDIMSVVQNNSVGETSNLQTELEHTVNPLSQKLENENVELEFQVLNYAKENTHLKTTYKNLFDSISVTRTQTKTIIDSLQNKLHETIYENAKLGAQLFDTVSDQKDTTRGTSANTKFAKQSIVGNIPKVGETHSLSKPVTSNSTPTPQVSKVVKNDKVIAPGMFRINPFKPSREEKHVPNKVRASVRTNSITVSQPHVITKKVVNSDSNGLSSTGVDITTKTRRPQSRSNTKNDRVPSASKSSCIKNKEVDNVKSKVVCAMCKQCLISVNHDVCLLNYVNGMTSLGKNLRENVSINDNQKKQKSKNFLGTVPFGNDHVAAIMGFDDLQWRNILITRVYFIEGLGHNLFSVRQFCDSNLEVTFRRNACFVRNLEGVDLSSGNRTTNLYTINLHEMAFTSPIFLIARASSTKSWLWHQRLSHFNFDTINDLATCLRTKKIMETLNVTFDELLAMAFEQCSLKPGLQSMTSGQISLGLDLTYAPSTIKTQQPTEGELDLMFKAMYDDYIGDHPLATPRTVSAAQTHQICQMSTTSTSIADTAPTPTNSSSQATKFPISS</sequence>
<organism evidence="3">
    <name type="scientific">Tanacetum cinerariifolium</name>
    <name type="common">Dalmatian daisy</name>
    <name type="synonym">Chrysanthemum cinerariifolium</name>
    <dbReference type="NCBI Taxonomy" id="118510"/>
    <lineage>
        <taxon>Eukaryota</taxon>
        <taxon>Viridiplantae</taxon>
        <taxon>Streptophyta</taxon>
        <taxon>Embryophyta</taxon>
        <taxon>Tracheophyta</taxon>
        <taxon>Spermatophyta</taxon>
        <taxon>Magnoliopsida</taxon>
        <taxon>eudicotyledons</taxon>
        <taxon>Gunneridae</taxon>
        <taxon>Pentapetalae</taxon>
        <taxon>asterids</taxon>
        <taxon>campanulids</taxon>
        <taxon>Asterales</taxon>
        <taxon>Asteraceae</taxon>
        <taxon>Asteroideae</taxon>
        <taxon>Anthemideae</taxon>
        <taxon>Anthemidinae</taxon>
        <taxon>Tanacetum</taxon>
    </lineage>
</organism>
<dbReference type="Pfam" id="PF14223">
    <property type="entry name" value="Retrotran_gag_2"/>
    <property type="match status" value="1"/>
</dbReference>
<feature type="compositionally biased region" description="Polar residues" evidence="2">
    <location>
        <begin position="925"/>
        <end position="941"/>
    </location>
</feature>
<feature type="coiled-coil region" evidence="1">
    <location>
        <begin position="692"/>
        <end position="719"/>
    </location>
</feature>
<reference evidence="3" key="1">
    <citation type="journal article" date="2019" name="Sci. Rep.">
        <title>Draft genome of Tanacetum cinerariifolium, the natural source of mosquito coil.</title>
        <authorList>
            <person name="Yamashiro T."/>
            <person name="Shiraishi A."/>
            <person name="Satake H."/>
            <person name="Nakayama K."/>
        </authorList>
    </citation>
    <scope>NUCLEOTIDE SEQUENCE</scope>
</reference>
<protein>
    <submittedName>
        <fullName evidence="3">Integrase, catalytic region, zinc finger, CCHC-type, peptidase aspartic, catalytic</fullName>
    </submittedName>
</protein>
<evidence type="ECO:0000313" key="3">
    <source>
        <dbReference type="EMBL" id="GEU44952.1"/>
    </source>
</evidence>